<dbReference type="PANTHER" id="PTHR23079:SF14">
    <property type="entry name" value="RNA-DEPENDENT RNA POLYMERASE"/>
    <property type="match status" value="1"/>
</dbReference>
<keyword evidence="1" id="KW-0548">Nucleotidyltransferase</keyword>
<dbReference type="Proteomes" id="UP001182556">
    <property type="component" value="Unassembled WGS sequence"/>
</dbReference>
<protein>
    <recommendedName>
        <fullName evidence="1">RNA-dependent RNA polymerase</fullName>
        <ecNumber evidence="1">2.7.7.48</ecNumber>
    </recommendedName>
</protein>
<comment type="catalytic activity">
    <reaction evidence="1">
        <text>RNA(n) + a ribonucleoside 5'-triphosphate = RNA(n+1) + diphosphate</text>
        <dbReference type="Rhea" id="RHEA:21248"/>
        <dbReference type="Rhea" id="RHEA-COMP:14527"/>
        <dbReference type="Rhea" id="RHEA-COMP:17342"/>
        <dbReference type="ChEBI" id="CHEBI:33019"/>
        <dbReference type="ChEBI" id="CHEBI:61557"/>
        <dbReference type="ChEBI" id="CHEBI:140395"/>
        <dbReference type="EC" id="2.7.7.48"/>
    </reaction>
</comment>
<feature type="compositionally biased region" description="Polar residues" evidence="2">
    <location>
        <begin position="1261"/>
        <end position="1271"/>
    </location>
</feature>
<evidence type="ECO:0000313" key="5">
    <source>
        <dbReference type="Proteomes" id="UP001182556"/>
    </source>
</evidence>
<sequence length="1379" mass="152806">MITTSRSGMDAPDPSWYLGSYDAAIQEAYSALRVEPLKLEDLHSGPYRSAIDGRIHLGLHAILSEFADAFPSVVGRLIPAPIGVVPTGKITRHVDSRVRCAFLIEQVLEELRAERDEREIMLEALNASLSSVAGSEGTERNIEGHDVPVMPSGEDDEERLEVLFDYTRECTPTLIAPGPRQVSPSKRMGTGSCPDTPIKRIRNEHRGIYGEDNNGATNSRPTTASIARATVNMSGQPRIFSRSVSNSTTSTWSRTNSTSTTASTVTTAQTTPMTSMPLVSRLLSEKDNDGWRPKPTKPSAQRTVLVVPRNPLQDHMSRLGVNFAVQWELERLISRHATLTWDDIRPDDLEPLAGPAAEVMSKVDNIFALALARGGEGEGAEAASRYTDTAASAFIPRRQKMLIEIDREEMSIARGDLKGVYNNDRDWSYGGKIAYTIVVRPASLRSPDCIVLADVDALSPELEADRFLRGPAPAISNKLPFSMTLCPPTMPGKSFRLARRFGSRRVVSFKLKDFKSNADKDRLMDLFVGRKFELLGKTYRAIWAPPDNDTVFALEMECPSPASGLKDFSEVQPSAVLGLWSMYNDMMQKPSQAMAKWAARPQLLFSDTIPATQVIPSAIAYDRDIVSSHALSYNLASTEQILTDGCGLMSENLAHRLRIRSDILRPCVVQVRFGGSKGLLALMSPAQHLHYPGKDLVLRDSMVKALPARQFEDDPSLLTVDVVRYDSLKIGTSLSSEGIVAMAHNGVPASVFVNYMTSGLDELARAFNTSPAEGETEEDVTRRLVTSCFRQGGVGSERKTRDVMYSGVSGQVMGVSADRINNKKDGEKGAIDDDGSDLIDPAEQYAIDPVSRQPGSIAESLMLAIAAGFHPLRCSYTSAKLHRLISKKTDTMIRQFQIPIERSLSAFIVPDSQQVLGPDEIFVAFSTRQPVDPETHCPVPYLEGPVLAFRSPCKLPTDVRKFTAVYKPELAHLKDCVVMSANSSLCARSPASFLGGGDYDGDTVQLFWDQALVEPFENAPDFLADPPAGFVEDNFAKDVVKVSEFIDALEQVEADQEMVITNQQYFLLGALQDDKSTGNYSNLHGNAVYRLGYSHPETIRLAHMFCHVLDGGKSGLRVRPEVKRADNKRYGGSLEWRDWKMDIENSDIIRVKGPKEGEPPFILDVLMNAAKGHRMSIMQKFPCDPAVRSEIDYQDLSTDWLRMEDWSRKRSRDGNRPDLANQVEKLRKHVEACYKLFILVRPGNPRKVPIRQAYQALFNGQTFPETPGKSNNRTRKEAERETSLLRLTQMRQLAEVWAHELTVDDVPDLCWDDETRLRRLKVACGTTFESYKPKQTFVFDMDFETTCAMKVAACGGGQSVLACVAGILKPEYRSLGAME</sequence>
<comment type="caution">
    <text evidence="4">The sequence shown here is derived from an EMBL/GenBank/DDBJ whole genome shotgun (WGS) entry which is preliminary data.</text>
</comment>
<reference evidence="4" key="1">
    <citation type="submission" date="2023-02" db="EMBL/GenBank/DDBJ databases">
        <title>Identification and recombinant expression of a fungal hydrolase from Papiliotrema laurentii that hydrolyzes apple cutin and clears colloidal polyester polyurethane.</title>
        <authorList>
            <consortium name="DOE Joint Genome Institute"/>
            <person name="Roman V.A."/>
            <person name="Bojanowski C."/>
            <person name="Crable B.R."/>
            <person name="Wagner D.N."/>
            <person name="Hung C.S."/>
            <person name="Nadeau L.J."/>
            <person name="Schratz L."/>
            <person name="Haridas S."/>
            <person name="Pangilinan J."/>
            <person name="Lipzen A."/>
            <person name="Na H."/>
            <person name="Yan M."/>
            <person name="Ng V."/>
            <person name="Grigoriev I.V."/>
            <person name="Spatafora J.W."/>
            <person name="Barlow D."/>
            <person name="Biffinger J."/>
            <person name="Kelley-Loughnane N."/>
            <person name="Varaljay V.A."/>
            <person name="Crookes-Goodson W.J."/>
        </authorList>
    </citation>
    <scope>NUCLEOTIDE SEQUENCE</scope>
    <source>
        <strain evidence="4">5307AH</strain>
    </source>
</reference>
<name>A0AAD9FWM8_PAPLA</name>
<feature type="region of interest" description="Disordered" evidence="2">
    <location>
        <begin position="174"/>
        <end position="199"/>
    </location>
</feature>
<dbReference type="EC" id="2.7.7.48" evidence="1"/>
<feature type="region of interest" description="Disordered" evidence="2">
    <location>
        <begin position="135"/>
        <end position="154"/>
    </location>
</feature>
<dbReference type="PANTHER" id="PTHR23079">
    <property type="entry name" value="RNA-DEPENDENT RNA POLYMERASE"/>
    <property type="match status" value="1"/>
</dbReference>
<gene>
    <name evidence="4" type="ORF">DB88DRAFT_478579</name>
</gene>
<accession>A0AAD9FWM8</accession>
<proteinExistence type="inferred from homology"/>
<dbReference type="GO" id="GO:0003723">
    <property type="term" value="F:RNA binding"/>
    <property type="evidence" value="ECO:0007669"/>
    <property type="project" value="UniProtKB-KW"/>
</dbReference>
<feature type="region of interest" description="Disordered" evidence="2">
    <location>
        <begin position="241"/>
        <end position="267"/>
    </location>
</feature>
<keyword evidence="1" id="KW-0696">RNA-directed RNA polymerase</keyword>
<dbReference type="GO" id="GO:0030422">
    <property type="term" value="P:siRNA processing"/>
    <property type="evidence" value="ECO:0007669"/>
    <property type="project" value="TreeGrafter"/>
</dbReference>
<keyword evidence="5" id="KW-1185">Reference proteome</keyword>
<evidence type="ECO:0000256" key="1">
    <source>
        <dbReference type="RuleBase" id="RU363098"/>
    </source>
</evidence>
<feature type="region of interest" description="Disordered" evidence="2">
    <location>
        <begin position="1261"/>
        <end position="1280"/>
    </location>
</feature>
<dbReference type="EMBL" id="JAODAN010000001">
    <property type="protein sequence ID" value="KAK1927600.1"/>
    <property type="molecule type" value="Genomic_DNA"/>
</dbReference>
<feature type="compositionally biased region" description="Basic and acidic residues" evidence="2">
    <location>
        <begin position="137"/>
        <end position="146"/>
    </location>
</feature>
<dbReference type="Pfam" id="PF05183">
    <property type="entry name" value="RdRP"/>
    <property type="match status" value="1"/>
</dbReference>
<evidence type="ECO:0000259" key="3">
    <source>
        <dbReference type="Pfam" id="PF05183"/>
    </source>
</evidence>
<comment type="similarity">
    <text evidence="1">Belongs to the RdRP family.</text>
</comment>
<dbReference type="GO" id="GO:0003968">
    <property type="term" value="F:RNA-directed RNA polymerase activity"/>
    <property type="evidence" value="ECO:0007669"/>
    <property type="project" value="UniProtKB-KW"/>
</dbReference>
<evidence type="ECO:0000313" key="4">
    <source>
        <dbReference type="EMBL" id="KAK1927600.1"/>
    </source>
</evidence>
<dbReference type="InterPro" id="IPR007855">
    <property type="entry name" value="RDRP"/>
</dbReference>
<evidence type="ECO:0000256" key="2">
    <source>
        <dbReference type="SAM" id="MobiDB-lite"/>
    </source>
</evidence>
<keyword evidence="1" id="KW-0808">Transferase</keyword>
<keyword evidence="1" id="KW-0694">RNA-binding</keyword>
<organism evidence="4 5">
    <name type="scientific">Papiliotrema laurentii</name>
    <name type="common">Cryptococcus laurentii</name>
    <dbReference type="NCBI Taxonomy" id="5418"/>
    <lineage>
        <taxon>Eukaryota</taxon>
        <taxon>Fungi</taxon>
        <taxon>Dikarya</taxon>
        <taxon>Basidiomycota</taxon>
        <taxon>Agaricomycotina</taxon>
        <taxon>Tremellomycetes</taxon>
        <taxon>Tremellales</taxon>
        <taxon>Rhynchogastremaceae</taxon>
        <taxon>Papiliotrema</taxon>
    </lineage>
</organism>
<feature type="domain" description="RDRP core" evidence="3">
    <location>
        <begin position="480"/>
        <end position="1144"/>
    </location>
</feature>
<dbReference type="GO" id="GO:0031380">
    <property type="term" value="C:nuclear RNA-directed RNA polymerase complex"/>
    <property type="evidence" value="ECO:0007669"/>
    <property type="project" value="TreeGrafter"/>
</dbReference>
<dbReference type="InterPro" id="IPR057596">
    <property type="entry name" value="RDRP_core"/>
</dbReference>